<keyword evidence="6" id="KW-1185">Reference proteome</keyword>
<evidence type="ECO:0000313" key="3">
    <source>
        <dbReference type="EMBL" id="AOQ23035.1"/>
    </source>
</evidence>
<dbReference type="EMBL" id="VCDX01000013">
    <property type="protein sequence ID" value="TYL08998.1"/>
    <property type="molecule type" value="Genomic_DNA"/>
</dbReference>
<dbReference type="Proteomes" id="UP000322283">
    <property type="component" value="Unassembled WGS sequence"/>
</dbReference>
<dbReference type="RefSeq" id="WP_148871591.1">
    <property type="nucleotide sequence ID" value="NZ_CP017019.1"/>
</dbReference>
<evidence type="ECO:0000256" key="1">
    <source>
        <dbReference type="SAM" id="Coils"/>
    </source>
</evidence>
<evidence type="ECO:0000313" key="5">
    <source>
        <dbReference type="Proteomes" id="UP000094598"/>
    </source>
</evidence>
<reference evidence="3 5" key="1">
    <citation type="submission" date="2016-08" db="EMBL/GenBank/DDBJ databases">
        <title>Moorella thermoacetica DSM 103132.</title>
        <authorList>
            <person name="Jendresen C.B."/>
            <person name="Redl S.M."/>
            <person name="Jensen T.O."/>
            <person name="Nielsen A.T."/>
        </authorList>
    </citation>
    <scope>NUCLEOTIDE SEQUENCE [LARGE SCALE GENOMIC DNA]</scope>
    <source>
        <strain evidence="3 5">DSM 103132</strain>
    </source>
</reference>
<dbReference type="AlphaFoldDB" id="A0AAC9HFU9"/>
<protein>
    <submittedName>
        <fullName evidence="3">Uncharacterized protein</fullName>
    </submittedName>
</protein>
<evidence type="ECO:0000256" key="2">
    <source>
        <dbReference type="SAM" id="MobiDB-lite"/>
    </source>
</evidence>
<evidence type="ECO:0000313" key="6">
    <source>
        <dbReference type="Proteomes" id="UP000322283"/>
    </source>
</evidence>
<sequence length="116" mass="12671">MTSLRTLSAHKTTAKTEPVAAGPNTGGGADVHAAEARVTRLRARLEEAKRARAAAEAKREMALQRKKEIEDQIRAMGVEPGNVEAEIERLEAEVEEKLAAAEELLRPFEELSRRAG</sequence>
<feature type="region of interest" description="Disordered" evidence="2">
    <location>
        <begin position="1"/>
        <end position="31"/>
    </location>
</feature>
<keyword evidence="1" id="KW-0175">Coiled coil</keyword>
<proteinExistence type="predicted"/>
<organism evidence="3 5">
    <name type="scientific">Neomoorella thermoacetica</name>
    <name type="common">Clostridium thermoaceticum</name>
    <dbReference type="NCBI Taxonomy" id="1525"/>
    <lineage>
        <taxon>Bacteria</taxon>
        <taxon>Bacillati</taxon>
        <taxon>Bacillota</taxon>
        <taxon>Clostridia</taxon>
        <taxon>Neomoorellales</taxon>
        <taxon>Neomoorellaceae</taxon>
        <taxon>Neomoorella</taxon>
    </lineage>
</organism>
<gene>
    <name evidence="3" type="ORF">Maut_00572</name>
    <name evidence="4" type="ORF">MTAT_26620</name>
</gene>
<name>A0AAC9HFU9_NEOTH</name>
<feature type="compositionally biased region" description="Polar residues" evidence="2">
    <location>
        <begin position="1"/>
        <end position="11"/>
    </location>
</feature>
<evidence type="ECO:0000313" key="4">
    <source>
        <dbReference type="EMBL" id="TYL08998.1"/>
    </source>
</evidence>
<dbReference type="EMBL" id="CP017019">
    <property type="protein sequence ID" value="AOQ23035.1"/>
    <property type="molecule type" value="Genomic_DNA"/>
</dbReference>
<feature type="coiled-coil region" evidence="1">
    <location>
        <begin position="31"/>
        <end position="104"/>
    </location>
</feature>
<dbReference type="Proteomes" id="UP000094598">
    <property type="component" value="Chromosome"/>
</dbReference>
<accession>A0AAC9HFU9</accession>
<reference evidence="4 6" key="2">
    <citation type="submission" date="2019-05" db="EMBL/GenBank/DDBJ databases">
        <title>Genome sequence of Moorella thermoacetica ATCC 33924.</title>
        <authorList>
            <person name="Poehlein A."/>
            <person name="Bengelsdorf F.R."/>
            <person name="Duerre P."/>
            <person name="Daniel R."/>
        </authorList>
    </citation>
    <scope>NUCLEOTIDE SEQUENCE [LARGE SCALE GENOMIC DNA]</scope>
    <source>
        <strain evidence="4 6">ATCC 33924</strain>
    </source>
</reference>